<dbReference type="InterPro" id="IPR042100">
    <property type="entry name" value="Bug_dom1"/>
</dbReference>
<reference evidence="4" key="1">
    <citation type="journal article" date="2019" name="Int. J. Syst. Evol. Microbiol.">
        <title>The Global Catalogue of Microorganisms (GCM) 10K type strain sequencing project: providing services to taxonomists for standard genome sequencing and annotation.</title>
        <authorList>
            <consortium name="The Broad Institute Genomics Platform"/>
            <consortium name="The Broad Institute Genome Sequencing Center for Infectious Disease"/>
            <person name="Wu L."/>
            <person name="Ma J."/>
        </authorList>
    </citation>
    <scope>NUCLEOTIDE SEQUENCE [LARGE SCALE GENOMIC DNA]</scope>
    <source>
        <strain evidence="4">CGMCC 4.7277</strain>
    </source>
</reference>
<feature type="chain" id="PRO_5047029038" evidence="2">
    <location>
        <begin position="32"/>
        <end position="327"/>
    </location>
</feature>
<dbReference type="RefSeq" id="WP_084389698.1">
    <property type="nucleotide sequence ID" value="NZ_JBHSMX010000021.1"/>
</dbReference>
<dbReference type="Proteomes" id="UP001596084">
    <property type="component" value="Unassembled WGS sequence"/>
</dbReference>
<feature type="signal peptide" evidence="2">
    <location>
        <begin position="1"/>
        <end position="31"/>
    </location>
</feature>
<name>A0ABW0QE96_9BURK</name>
<proteinExistence type="inferred from homology"/>
<dbReference type="EMBL" id="JBHSMX010000021">
    <property type="protein sequence ID" value="MFC5521972.1"/>
    <property type="molecule type" value="Genomic_DNA"/>
</dbReference>
<organism evidence="3 4">
    <name type="scientific">Polaromonas jejuensis</name>
    <dbReference type="NCBI Taxonomy" id="457502"/>
    <lineage>
        <taxon>Bacteria</taxon>
        <taxon>Pseudomonadati</taxon>
        <taxon>Pseudomonadota</taxon>
        <taxon>Betaproteobacteria</taxon>
        <taxon>Burkholderiales</taxon>
        <taxon>Comamonadaceae</taxon>
        <taxon>Polaromonas</taxon>
    </lineage>
</organism>
<dbReference type="InterPro" id="IPR005064">
    <property type="entry name" value="BUG"/>
</dbReference>
<dbReference type="CDD" id="cd07012">
    <property type="entry name" value="PBP2_Bug_TTT"/>
    <property type="match status" value="1"/>
</dbReference>
<evidence type="ECO:0000313" key="4">
    <source>
        <dbReference type="Proteomes" id="UP001596084"/>
    </source>
</evidence>
<comment type="similarity">
    <text evidence="1">Belongs to the UPF0065 (bug) family.</text>
</comment>
<comment type="caution">
    <text evidence="3">The sequence shown here is derived from an EMBL/GenBank/DDBJ whole genome shotgun (WGS) entry which is preliminary data.</text>
</comment>
<accession>A0ABW0QE96</accession>
<dbReference type="SUPFAM" id="SSF53850">
    <property type="entry name" value="Periplasmic binding protein-like II"/>
    <property type="match status" value="1"/>
</dbReference>
<keyword evidence="4" id="KW-1185">Reference proteome</keyword>
<dbReference type="PIRSF" id="PIRSF017082">
    <property type="entry name" value="YflP"/>
    <property type="match status" value="1"/>
</dbReference>
<sequence length="327" mass="34630">MDKLKPVKRARRGLFVALLGLMALGPLAAQAQSSQPIRLVVGYAAGGPVDAAARLFAPALAKELGVAVIVDNRPGASGVLGGNSVAKAVPDGLLLFFAASPTITISPHVLKSMSFNPAKDLSPIAPILSYSNVLVVSKDQPFKNVKELLAYAKANPGKLTYGSAGVGASNHLSGELFAKRTGTEFNHIPYKGNAPAMTDVIGGQLNMMFDIVGSARNYIASGRVRALAVTSRERNPSLPEVPSMREEGVADYEVGGWYGLYGPAKLPAAIVDRYNDATRRALANEELRSKLVEQGYDLWLGSPKTLSDRASKELAMWATVTKGIQVD</sequence>
<protein>
    <submittedName>
        <fullName evidence="3">Bug family tripartite tricarboxylate transporter substrate binding protein</fullName>
    </submittedName>
</protein>
<evidence type="ECO:0000256" key="1">
    <source>
        <dbReference type="ARBA" id="ARBA00006987"/>
    </source>
</evidence>
<dbReference type="Gene3D" id="3.40.190.10">
    <property type="entry name" value="Periplasmic binding protein-like II"/>
    <property type="match status" value="1"/>
</dbReference>
<gene>
    <name evidence="3" type="ORF">ACFPP7_13775</name>
</gene>
<evidence type="ECO:0000313" key="3">
    <source>
        <dbReference type="EMBL" id="MFC5521972.1"/>
    </source>
</evidence>
<dbReference type="PANTHER" id="PTHR42928:SF5">
    <property type="entry name" value="BLR1237 PROTEIN"/>
    <property type="match status" value="1"/>
</dbReference>
<keyword evidence="2" id="KW-0732">Signal</keyword>
<dbReference type="Pfam" id="PF03401">
    <property type="entry name" value="TctC"/>
    <property type="match status" value="1"/>
</dbReference>
<dbReference type="PANTHER" id="PTHR42928">
    <property type="entry name" value="TRICARBOXYLATE-BINDING PROTEIN"/>
    <property type="match status" value="1"/>
</dbReference>
<dbReference type="Gene3D" id="3.40.190.150">
    <property type="entry name" value="Bordetella uptake gene, domain 1"/>
    <property type="match status" value="1"/>
</dbReference>
<evidence type="ECO:0000256" key="2">
    <source>
        <dbReference type="SAM" id="SignalP"/>
    </source>
</evidence>